<dbReference type="CDD" id="cd05827">
    <property type="entry name" value="Sortase_C"/>
    <property type="match status" value="1"/>
</dbReference>
<dbReference type="EMBL" id="CP049934">
    <property type="protein sequence ID" value="QIM17412.1"/>
    <property type="molecule type" value="Genomic_DNA"/>
</dbReference>
<feature type="active site" description="Acyl-thioester intermediate" evidence="2">
    <location>
        <position position="133"/>
    </location>
</feature>
<sequence>MEPTDQADYYSQLRIGPDEPMAWIEVPKINTKLPILHGTNDETLDWNAGHLYGSSLPVGGESTHSIIVAHSGRPNARLFTDLIKLKTGDVFVTQTLGERMYYQVDNIEVVETVYFGDALKPVEGKDYATLMTCTPTGINSHRLLIRGERIPNPEEDGSKDLATIAPGPGSPWWALAVLGAPTAAWLLLGAVDGRQIRRLVDSEPKETL</sequence>
<dbReference type="SUPFAM" id="SSF63817">
    <property type="entry name" value="Sortase"/>
    <property type="match status" value="1"/>
</dbReference>
<keyword evidence="1" id="KW-0378">Hydrolase</keyword>
<name>A0A6G8FMU4_9MICO</name>
<dbReference type="InterPro" id="IPR042002">
    <property type="entry name" value="Sortase_C"/>
</dbReference>
<gene>
    <name evidence="4" type="ORF">G7067_09275</name>
</gene>
<dbReference type="KEGG" id="lins:G7067_09275"/>
<dbReference type="Gene3D" id="2.40.260.10">
    <property type="entry name" value="Sortase"/>
    <property type="match status" value="1"/>
</dbReference>
<dbReference type="NCBIfam" id="NF033745">
    <property type="entry name" value="class_C_sortase"/>
    <property type="match status" value="1"/>
</dbReference>
<evidence type="ECO:0000256" key="1">
    <source>
        <dbReference type="ARBA" id="ARBA00022801"/>
    </source>
</evidence>
<keyword evidence="3" id="KW-1133">Transmembrane helix</keyword>
<keyword evidence="3" id="KW-0472">Membrane</keyword>
<feature type="active site" description="Proton donor/acceptor" evidence="2">
    <location>
        <position position="70"/>
    </location>
</feature>
<evidence type="ECO:0000256" key="2">
    <source>
        <dbReference type="PIRSR" id="PIRSR605754-1"/>
    </source>
</evidence>
<dbReference type="AlphaFoldDB" id="A0A6G8FMU4"/>
<dbReference type="InterPro" id="IPR005754">
    <property type="entry name" value="Sortase"/>
</dbReference>
<dbReference type="Pfam" id="PF04203">
    <property type="entry name" value="Sortase"/>
    <property type="match status" value="1"/>
</dbReference>
<keyword evidence="3" id="KW-0812">Transmembrane</keyword>
<evidence type="ECO:0000313" key="4">
    <source>
        <dbReference type="EMBL" id="QIM17412.1"/>
    </source>
</evidence>
<protein>
    <submittedName>
        <fullName evidence="4">Class C sortase</fullName>
    </submittedName>
</protein>
<reference evidence="4 5" key="1">
    <citation type="submission" date="2020-03" db="EMBL/GenBank/DDBJ databases">
        <title>Leucobacter sp. nov., isolated from beetles.</title>
        <authorList>
            <person name="Hyun D.-W."/>
            <person name="Bae J.-W."/>
        </authorList>
    </citation>
    <scope>NUCLEOTIDE SEQUENCE [LARGE SCALE GENOMIC DNA]</scope>
    <source>
        <strain evidence="4 5">HDW9B</strain>
    </source>
</reference>
<dbReference type="InterPro" id="IPR023365">
    <property type="entry name" value="Sortase_dom-sf"/>
</dbReference>
<organism evidence="4 5">
    <name type="scientific">Leucobacter insecticola</name>
    <dbReference type="NCBI Taxonomy" id="2714934"/>
    <lineage>
        <taxon>Bacteria</taxon>
        <taxon>Bacillati</taxon>
        <taxon>Actinomycetota</taxon>
        <taxon>Actinomycetes</taxon>
        <taxon>Micrococcales</taxon>
        <taxon>Microbacteriaceae</taxon>
        <taxon>Leucobacter</taxon>
    </lineage>
</organism>
<dbReference type="Proteomes" id="UP000501387">
    <property type="component" value="Chromosome"/>
</dbReference>
<dbReference type="GO" id="GO:0016787">
    <property type="term" value="F:hydrolase activity"/>
    <property type="evidence" value="ECO:0007669"/>
    <property type="project" value="UniProtKB-KW"/>
</dbReference>
<feature type="transmembrane region" description="Helical" evidence="3">
    <location>
        <begin position="172"/>
        <end position="191"/>
    </location>
</feature>
<accession>A0A6G8FMU4</accession>
<evidence type="ECO:0000256" key="3">
    <source>
        <dbReference type="SAM" id="Phobius"/>
    </source>
</evidence>
<proteinExistence type="predicted"/>
<dbReference type="NCBIfam" id="TIGR01076">
    <property type="entry name" value="sortase_fam"/>
    <property type="match status" value="1"/>
</dbReference>
<evidence type="ECO:0000313" key="5">
    <source>
        <dbReference type="Proteomes" id="UP000501387"/>
    </source>
</evidence>
<keyword evidence="5" id="KW-1185">Reference proteome</keyword>